<dbReference type="EMBL" id="QVIG01000003">
    <property type="protein sequence ID" value="RGD55747.1"/>
    <property type="molecule type" value="Genomic_DNA"/>
</dbReference>
<protein>
    <submittedName>
        <fullName evidence="7">TetR family transcriptional regulator</fullName>
    </submittedName>
</protein>
<keyword evidence="4" id="KW-0804">Transcription</keyword>
<proteinExistence type="predicted"/>
<dbReference type="InterPro" id="IPR001647">
    <property type="entry name" value="HTH_TetR"/>
</dbReference>
<dbReference type="PANTHER" id="PTHR30328:SF54">
    <property type="entry name" value="HTH-TYPE TRANSCRIPTIONAL REPRESSOR SCO4008"/>
    <property type="match status" value="1"/>
</dbReference>
<accession>A0A372ZKG5</accession>
<evidence type="ECO:0000256" key="2">
    <source>
        <dbReference type="ARBA" id="ARBA00023015"/>
    </source>
</evidence>
<dbReference type="Pfam" id="PF13977">
    <property type="entry name" value="TetR_C_6"/>
    <property type="match status" value="1"/>
</dbReference>
<dbReference type="SUPFAM" id="SSF48498">
    <property type="entry name" value="Tetracyclin repressor-like, C-terminal domain"/>
    <property type="match status" value="1"/>
</dbReference>
<comment type="caution">
    <text evidence="7">The sequence shown here is derived from an EMBL/GenBank/DDBJ whole genome shotgun (WGS) entry which is preliminary data.</text>
</comment>
<gene>
    <name evidence="7" type="ORF">DR950_41250</name>
</gene>
<dbReference type="Gene3D" id="1.10.357.10">
    <property type="entry name" value="Tetracycline Repressor, domain 2"/>
    <property type="match status" value="1"/>
</dbReference>
<dbReference type="RefSeq" id="WP_117493032.1">
    <property type="nucleotide sequence ID" value="NZ_QVIG01000003.1"/>
</dbReference>
<feature type="domain" description="HTH tetR-type" evidence="5">
    <location>
        <begin position="27"/>
        <end position="74"/>
    </location>
</feature>
<evidence type="ECO:0000256" key="1">
    <source>
        <dbReference type="ARBA" id="ARBA00022491"/>
    </source>
</evidence>
<dbReference type="Pfam" id="PF00440">
    <property type="entry name" value="TetR_N"/>
    <property type="match status" value="1"/>
</dbReference>
<dbReference type="InterPro" id="IPR039538">
    <property type="entry name" value="BetI_C"/>
</dbReference>
<name>A0A372ZKG5_9ACTN</name>
<organism evidence="7 8">
    <name type="scientific">Kitasatospora xanthocidica</name>
    <dbReference type="NCBI Taxonomy" id="83382"/>
    <lineage>
        <taxon>Bacteria</taxon>
        <taxon>Bacillati</taxon>
        <taxon>Actinomycetota</taxon>
        <taxon>Actinomycetes</taxon>
        <taxon>Kitasatosporales</taxon>
        <taxon>Streptomycetaceae</taxon>
        <taxon>Kitasatospora</taxon>
    </lineage>
</organism>
<evidence type="ECO:0000259" key="5">
    <source>
        <dbReference type="Pfam" id="PF00440"/>
    </source>
</evidence>
<dbReference type="InterPro" id="IPR009057">
    <property type="entry name" value="Homeodomain-like_sf"/>
</dbReference>
<evidence type="ECO:0000313" key="8">
    <source>
        <dbReference type="Proteomes" id="UP000263377"/>
    </source>
</evidence>
<reference evidence="7 8" key="1">
    <citation type="submission" date="2018-08" db="EMBL/GenBank/DDBJ databases">
        <title>Diversity &amp; Physiological Properties of Lignin-Decomposing Actinobacteria from Soil.</title>
        <authorList>
            <person name="Roh S.G."/>
            <person name="Kim S.B."/>
        </authorList>
    </citation>
    <scope>NUCLEOTIDE SEQUENCE [LARGE SCALE GENOMIC DNA]</scope>
    <source>
        <strain evidence="7 8">MMS17-GH009</strain>
    </source>
</reference>
<dbReference type="InterPro" id="IPR036271">
    <property type="entry name" value="Tet_transcr_reg_TetR-rel_C_sf"/>
</dbReference>
<keyword evidence="8" id="KW-1185">Reference proteome</keyword>
<evidence type="ECO:0000313" key="7">
    <source>
        <dbReference type="EMBL" id="RGD55747.1"/>
    </source>
</evidence>
<dbReference type="GO" id="GO:0006355">
    <property type="term" value="P:regulation of DNA-templated transcription"/>
    <property type="evidence" value="ECO:0007669"/>
    <property type="project" value="UniProtKB-ARBA"/>
</dbReference>
<dbReference type="SUPFAM" id="SSF46689">
    <property type="entry name" value="Homeodomain-like"/>
    <property type="match status" value="1"/>
</dbReference>
<keyword evidence="2" id="KW-0805">Transcription regulation</keyword>
<evidence type="ECO:0000256" key="3">
    <source>
        <dbReference type="ARBA" id="ARBA00023125"/>
    </source>
</evidence>
<evidence type="ECO:0000259" key="6">
    <source>
        <dbReference type="Pfam" id="PF13977"/>
    </source>
</evidence>
<keyword evidence="3" id="KW-0238">DNA-binding</keyword>
<dbReference type="PANTHER" id="PTHR30328">
    <property type="entry name" value="TRANSCRIPTIONAL REPRESSOR"/>
    <property type="match status" value="1"/>
</dbReference>
<keyword evidence="1" id="KW-0678">Repressor</keyword>
<sequence length="220" mass="23504">MRVNSDSSPAAPASGRSVTTDARRAQIVTAAIGTVAELGYARASFAQIAKRAKLSSVRLISYHFQDKEDLFQALVDSVQESAQAFMQPRIHARFAPAAQLAAYIEANLEFLAEHPVEVRALVDVLANARREDGSPLVSSAGFDTPVSLLVQHLRDGQLSGDFRPFDPEAMALAIRASIDAAANRLSAGDDFDVRAYGRELVTLFALATGTEAGAETGETK</sequence>
<evidence type="ECO:0000256" key="4">
    <source>
        <dbReference type="ARBA" id="ARBA00023163"/>
    </source>
</evidence>
<dbReference type="Gene3D" id="1.10.10.60">
    <property type="entry name" value="Homeodomain-like"/>
    <property type="match status" value="1"/>
</dbReference>
<dbReference type="Proteomes" id="UP000263377">
    <property type="component" value="Unassembled WGS sequence"/>
</dbReference>
<dbReference type="GO" id="GO:0003677">
    <property type="term" value="F:DNA binding"/>
    <property type="evidence" value="ECO:0007669"/>
    <property type="project" value="UniProtKB-KW"/>
</dbReference>
<dbReference type="InterPro" id="IPR050109">
    <property type="entry name" value="HTH-type_TetR-like_transc_reg"/>
</dbReference>
<feature type="domain" description="BetI-type transcriptional repressor C-terminal" evidence="6">
    <location>
        <begin position="96"/>
        <end position="179"/>
    </location>
</feature>
<dbReference type="AlphaFoldDB" id="A0A372ZKG5"/>